<dbReference type="InterPro" id="IPR016135">
    <property type="entry name" value="UBQ-conjugating_enzyme/RWD"/>
</dbReference>
<evidence type="ECO:0000256" key="15">
    <source>
        <dbReference type="ARBA" id="ARBA00042312"/>
    </source>
</evidence>
<evidence type="ECO:0000256" key="12">
    <source>
        <dbReference type="ARBA" id="ARBA00039076"/>
    </source>
</evidence>
<dbReference type="EC" id="2.3.2.23" evidence="2"/>
<reference evidence="23" key="1">
    <citation type="submission" date="2021-02" db="EMBL/GenBank/DDBJ databases">
        <authorList>
            <person name="Nowell W R."/>
        </authorList>
    </citation>
    <scope>NUCLEOTIDE SEQUENCE</scope>
    <source>
        <strain evidence="23">Ploen Becks lab</strain>
    </source>
</reference>
<dbReference type="SMART" id="SM00212">
    <property type="entry name" value="UBCc"/>
    <property type="match status" value="1"/>
</dbReference>
<comment type="catalytic activity">
    <reaction evidence="1">
        <text>S-ubiquitinyl-[E1 ubiquitin-activating enzyme]-L-cysteine + [E2 ubiquitin-conjugating enzyme]-L-cysteine = [E1 ubiquitin-activating enzyme]-L-cysteine + S-ubiquitinyl-[E2 ubiquitin-conjugating enzyme]-L-cysteine.</text>
        <dbReference type="EC" id="2.3.2.23"/>
    </reaction>
</comment>
<dbReference type="PROSITE" id="PS00183">
    <property type="entry name" value="UBC_1"/>
    <property type="match status" value="1"/>
</dbReference>
<dbReference type="EC" id="2.3.2.24" evidence="12"/>
<evidence type="ECO:0000256" key="3">
    <source>
        <dbReference type="ARBA" id="ARBA00022618"/>
    </source>
</evidence>
<dbReference type="PANTHER" id="PTHR24067">
    <property type="entry name" value="UBIQUITIN-CONJUGATING ENZYME E2"/>
    <property type="match status" value="1"/>
</dbReference>
<comment type="catalytic activity">
    <reaction evidence="11">
        <text>S-ubiquitinyl-[E1 ubiquitin-activating enzyme]-L-cysteine + [acceptor protein]-L-lysine = [E1 ubiquitin-activating enzyme]-L-cysteine + N(6)-monoubiquitinyl-[acceptor protein]-L-lysine.</text>
        <dbReference type="EC" id="2.3.2.24"/>
    </reaction>
</comment>
<evidence type="ECO:0000256" key="4">
    <source>
        <dbReference type="ARBA" id="ARBA00022679"/>
    </source>
</evidence>
<comment type="function">
    <text evidence="18">Accepts ubiquitin from the E1 complex and catalyzes its covalent attachment to other proteins. In vitro catalyzes 'Lys-11'- and 'Lys-48'-linked polyubiquitination. Acts as an essential factor of the anaphase promoting complex/cyclosome (APC/C), a cell cycle-regulated ubiquitin ligase that controls progression through mitosis. Acts by initiating 'Lys-11'-linked polyubiquitin chains on APC/C substrates, leading to the degradation of APC/C substrates by the proteasome and promoting mitotic exit.</text>
</comment>
<dbReference type="Gene3D" id="3.10.110.10">
    <property type="entry name" value="Ubiquitin Conjugating Enzyme"/>
    <property type="match status" value="1"/>
</dbReference>
<keyword evidence="10" id="KW-0131">Cell cycle</keyword>
<evidence type="ECO:0000256" key="9">
    <source>
        <dbReference type="ARBA" id="ARBA00022843"/>
    </source>
</evidence>
<evidence type="ECO:0000256" key="21">
    <source>
        <dbReference type="SAM" id="MobiDB-lite"/>
    </source>
</evidence>
<name>A0A814BTX5_9BILA</name>
<evidence type="ECO:0000313" key="23">
    <source>
        <dbReference type="EMBL" id="CAF0931965.1"/>
    </source>
</evidence>
<evidence type="ECO:0000256" key="13">
    <source>
        <dbReference type="ARBA" id="ARBA00039887"/>
    </source>
</evidence>
<keyword evidence="6" id="KW-0498">Mitosis</keyword>
<evidence type="ECO:0000256" key="17">
    <source>
        <dbReference type="ARBA" id="ARBA00042725"/>
    </source>
</evidence>
<proteinExistence type="inferred from homology"/>
<evidence type="ECO:0000256" key="10">
    <source>
        <dbReference type="ARBA" id="ARBA00023306"/>
    </source>
</evidence>
<dbReference type="InterPro" id="IPR000608">
    <property type="entry name" value="UBC"/>
</dbReference>
<dbReference type="AlphaFoldDB" id="A0A814BTX5"/>
<evidence type="ECO:0000256" key="19">
    <source>
        <dbReference type="PROSITE-ProRule" id="PRU10133"/>
    </source>
</evidence>
<evidence type="ECO:0000256" key="20">
    <source>
        <dbReference type="RuleBase" id="RU362109"/>
    </source>
</evidence>
<dbReference type="EMBL" id="CAJNOC010002420">
    <property type="protein sequence ID" value="CAF0931965.1"/>
    <property type="molecule type" value="Genomic_DNA"/>
</dbReference>
<evidence type="ECO:0000256" key="11">
    <source>
        <dbReference type="ARBA" id="ARBA00035845"/>
    </source>
</evidence>
<evidence type="ECO:0000256" key="14">
    <source>
        <dbReference type="ARBA" id="ARBA00041791"/>
    </source>
</evidence>
<dbReference type="GO" id="GO:0061631">
    <property type="term" value="F:ubiquitin conjugating enzyme activity"/>
    <property type="evidence" value="ECO:0007669"/>
    <property type="project" value="UniProtKB-EC"/>
</dbReference>
<dbReference type="SUPFAM" id="SSF54495">
    <property type="entry name" value="UBC-like"/>
    <property type="match status" value="1"/>
</dbReference>
<evidence type="ECO:0000256" key="18">
    <source>
        <dbReference type="ARBA" id="ARBA00058373"/>
    </source>
</evidence>
<keyword evidence="5 20" id="KW-0547">Nucleotide-binding</keyword>
<dbReference type="OrthoDB" id="10253686at2759"/>
<keyword evidence="8 20" id="KW-0067">ATP-binding</keyword>
<organism evidence="23 24">
    <name type="scientific">Brachionus calyciflorus</name>
    <dbReference type="NCBI Taxonomy" id="104777"/>
    <lineage>
        <taxon>Eukaryota</taxon>
        <taxon>Metazoa</taxon>
        <taxon>Spiralia</taxon>
        <taxon>Gnathifera</taxon>
        <taxon>Rotifera</taxon>
        <taxon>Eurotatoria</taxon>
        <taxon>Monogononta</taxon>
        <taxon>Pseudotrocha</taxon>
        <taxon>Ploima</taxon>
        <taxon>Brachionidae</taxon>
        <taxon>Brachionus</taxon>
    </lineage>
</organism>
<evidence type="ECO:0000256" key="2">
    <source>
        <dbReference type="ARBA" id="ARBA00012486"/>
    </source>
</evidence>
<dbReference type="Pfam" id="PF00179">
    <property type="entry name" value="UQ_con"/>
    <property type="match status" value="1"/>
</dbReference>
<keyword evidence="3" id="KW-0132">Cell division</keyword>
<evidence type="ECO:0000313" key="24">
    <source>
        <dbReference type="Proteomes" id="UP000663879"/>
    </source>
</evidence>
<evidence type="ECO:0000256" key="6">
    <source>
        <dbReference type="ARBA" id="ARBA00022776"/>
    </source>
</evidence>
<feature type="compositionally biased region" description="Low complexity" evidence="21">
    <location>
        <begin position="1"/>
        <end position="19"/>
    </location>
</feature>
<sequence>MSGSNQQVESSSNSSSTTTKKNENVPTVTKDKHSVSKRLQQELMSLMMSGEKGVSAFPDGDNLFKWIGIIQGPIGTVYEGLEYRLILDFPNGYPIVAPKVRFESLCFHPNVDENGNICLDILKEKWSATYDVLSILLSIQSLLGDPNIASALNHQAADLWKNQALFKKHLLDKYEKEVKSKKI</sequence>
<comment type="caution">
    <text evidence="23">The sequence shown here is derived from an EMBL/GenBank/DDBJ whole genome shotgun (WGS) entry which is preliminary data.</text>
</comment>
<gene>
    <name evidence="23" type="ORF">OXX778_LOCUS12957</name>
</gene>
<feature type="region of interest" description="Disordered" evidence="21">
    <location>
        <begin position="1"/>
        <end position="35"/>
    </location>
</feature>
<evidence type="ECO:0000256" key="1">
    <source>
        <dbReference type="ARBA" id="ARBA00000485"/>
    </source>
</evidence>
<dbReference type="InterPro" id="IPR050113">
    <property type="entry name" value="Ub_conjugating_enzyme"/>
</dbReference>
<dbReference type="PROSITE" id="PS50127">
    <property type="entry name" value="UBC_2"/>
    <property type="match status" value="1"/>
</dbReference>
<dbReference type="CDD" id="cd23791">
    <property type="entry name" value="UBCc_UBE2C"/>
    <property type="match status" value="1"/>
</dbReference>
<comment type="similarity">
    <text evidence="20">Belongs to the ubiquitin-conjugating enzyme family.</text>
</comment>
<dbReference type="InterPro" id="IPR023313">
    <property type="entry name" value="UBQ-conjugating_AS"/>
</dbReference>
<dbReference type="GO" id="GO:0051301">
    <property type="term" value="P:cell division"/>
    <property type="evidence" value="ECO:0007669"/>
    <property type="project" value="UniProtKB-KW"/>
</dbReference>
<evidence type="ECO:0000256" key="8">
    <source>
        <dbReference type="ARBA" id="ARBA00022840"/>
    </source>
</evidence>
<evidence type="ECO:0000256" key="16">
    <source>
        <dbReference type="ARBA" id="ARBA00042389"/>
    </source>
</evidence>
<protein>
    <recommendedName>
        <fullName evidence="13">Ubiquitin-conjugating enzyme E2 C</fullName>
        <ecNumber evidence="2">2.3.2.23</ecNumber>
        <ecNumber evidence="12">2.3.2.24</ecNumber>
    </recommendedName>
    <alternativeName>
        <fullName evidence="17">(E3-independent) E2 ubiquitin-conjugating enzyme C</fullName>
    </alternativeName>
    <alternativeName>
        <fullName evidence="14">E2 ubiquitin-conjugating enzyme C</fullName>
    </alternativeName>
    <alternativeName>
        <fullName evidence="16">Ubiquitin carrier protein C</fullName>
    </alternativeName>
    <alternativeName>
        <fullName evidence="15">Ubiquitin-protein ligase C</fullName>
    </alternativeName>
</protein>
<keyword evidence="4" id="KW-0808">Transferase</keyword>
<evidence type="ECO:0000256" key="7">
    <source>
        <dbReference type="ARBA" id="ARBA00022786"/>
    </source>
</evidence>
<keyword evidence="24" id="KW-1185">Reference proteome</keyword>
<evidence type="ECO:0000259" key="22">
    <source>
        <dbReference type="PROSITE" id="PS50127"/>
    </source>
</evidence>
<dbReference type="Proteomes" id="UP000663879">
    <property type="component" value="Unassembled WGS sequence"/>
</dbReference>
<accession>A0A814BTX5</accession>
<feature type="domain" description="UBC core" evidence="22">
    <location>
        <begin position="34"/>
        <end position="183"/>
    </location>
</feature>
<dbReference type="FunFam" id="3.10.110.10:FF:000039">
    <property type="entry name" value="Ubiquitin-conjugating enzyme E2 C"/>
    <property type="match status" value="1"/>
</dbReference>
<keyword evidence="7 20" id="KW-0833">Ubl conjugation pathway</keyword>
<feature type="active site" description="Glycyl thioester intermediate" evidence="19">
    <location>
        <position position="118"/>
    </location>
</feature>
<keyword evidence="9" id="KW-0832">Ubl conjugation</keyword>
<dbReference type="GO" id="GO:0005524">
    <property type="term" value="F:ATP binding"/>
    <property type="evidence" value="ECO:0007669"/>
    <property type="project" value="UniProtKB-UniRule"/>
</dbReference>
<evidence type="ECO:0000256" key="5">
    <source>
        <dbReference type="ARBA" id="ARBA00022741"/>
    </source>
</evidence>